<evidence type="ECO:0000256" key="1">
    <source>
        <dbReference type="SAM" id="MobiDB-lite"/>
    </source>
</evidence>
<sequence>MDVGAVGSLSSALSQAQTGDAVSTLVLKKAMALQEQNAMQLLQALPQQPNNPPNLGNSVDVKA</sequence>
<dbReference type="EMBL" id="LODL01000035">
    <property type="protein sequence ID" value="KXB29667.1"/>
    <property type="molecule type" value="Genomic_DNA"/>
</dbReference>
<proteinExistence type="predicted"/>
<name>A0A133XFE5_9RHOO</name>
<keyword evidence="3" id="KW-1185">Reference proteome</keyword>
<dbReference type="InterPro" id="IPR025906">
    <property type="entry name" value="YjfB_motility"/>
</dbReference>
<accession>A0A133XFE5</accession>
<dbReference type="RefSeq" id="WP_066885733.1">
    <property type="nucleotide sequence ID" value="NZ_LODL01000035.1"/>
</dbReference>
<dbReference type="Pfam" id="PF14070">
    <property type="entry name" value="YjfB_motility"/>
    <property type="match status" value="1"/>
</dbReference>
<reference evidence="2 3" key="1">
    <citation type="submission" date="2015-12" db="EMBL/GenBank/DDBJ databases">
        <title>Nitrous oxide reduction kinetics distinguish bacteria harboring typical versus atypical NosZ.</title>
        <authorList>
            <person name="Yoon S."/>
            <person name="Nissen S."/>
            <person name="Park D."/>
            <person name="Sanford R.A."/>
            <person name="Loeffler F.E."/>
        </authorList>
    </citation>
    <scope>NUCLEOTIDE SEQUENCE [LARGE SCALE GENOMIC DNA]</scope>
    <source>
        <strain evidence="2 3">ATCC BAA-841</strain>
    </source>
</reference>
<gene>
    <name evidence="2" type="ORF">AT959_17190</name>
</gene>
<protein>
    <recommendedName>
        <fullName evidence="4">Motility protein</fullName>
    </recommendedName>
</protein>
<comment type="caution">
    <text evidence="2">The sequence shown here is derived from an EMBL/GenBank/DDBJ whole genome shotgun (WGS) entry which is preliminary data.</text>
</comment>
<organism evidence="2 3">
    <name type="scientific">Dechloromonas denitrificans</name>
    <dbReference type="NCBI Taxonomy" id="281362"/>
    <lineage>
        <taxon>Bacteria</taxon>
        <taxon>Pseudomonadati</taxon>
        <taxon>Pseudomonadota</taxon>
        <taxon>Betaproteobacteria</taxon>
        <taxon>Rhodocyclales</taxon>
        <taxon>Azonexaceae</taxon>
        <taxon>Dechloromonas</taxon>
    </lineage>
</organism>
<evidence type="ECO:0000313" key="2">
    <source>
        <dbReference type="EMBL" id="KXB29667.1"/>
    </source>
</evidence>
<dbReference type="Proteomes" id="UP000070186">
    <property type="component" value="Unassembled WGS sequence"/>
</dbReference>
<evidence type="ECO:0008006" key="4">
    <source>
        <dbReference type="Google" id="ProtNLM"/>
    </source>
</evidence>
<dbReference type="AlphaFoldDB" id="A0A133XFE5"/>
<feature type="region of interest" description="Disordered" evidence="1">
    <location>
        <begin position="44"/>
        <end position="63"/>
    </location>
</feature>
<evidence type="ECO:0000313" key="3">
    <source>
        <dbReference type="Proteomes" id="UP000070186"/>
    </source>
</evidence>